<dbReference type="EMBL" id="CP032568">
    <property type="protein sequence ID" value="AYF77368.1"/>
    <property type="molecule type" value="Genomic_DNA"/>
</dbReference>
<gene>
    <name evidence="3" type="ORF">D7D52_30100</name>
</gene>
<feature type="transmembrane region" description="Helical" evidence="1">
    <location>
        <begin position="109"/>
        <end position="129"/>
    </location>
</feature>
<dbReference type="InterPro" id="IPR050039">
    <property type="entry name" value="MAB_1171c-like"/>
</dbReference>
<keyword evidence="1" id="KW-0812">Transmembrane</keyword>
<evidence type="ECO:0000259" key="2">
    <source>
        <dbReference type="Pfam" id="PF20182"/>
    </source>
</evidence>
<keyword evidence="1" id="KW-1133">Transmembrane helix</keyword>
<dbReference type="AlphaFoldDB" id="A0A386ZIJ7"/>
<dbReference type="KEGG" id="nyu:D7D52_30100"/>
<feature type="transmembrane region" description="Helical" evidence="1">
    <location>
        <begin position="46"/>
        <end position="66"/>
    </location>
</feature>
<keyword evidence="1" id="KW-0472">Membrane</keyword>
<keyword evidence="4" id="KW-1185">Reference proteome</keyword>
<feature type="transmembrane region" description="Helical" evidence="1">
    <location>
        <begin position="180"/>
        <end position="206"/>
    </location>
</feature>
<dbReference type="OrthoDB" id="4569949at2"/>
<feature type="transmembrane region" description="Helical" evidence="1">
    <location>
        <begin position="16"/>
        <end position="34"/>
    </location>
</feature>
<proteinExistence type="predicted"/>
<evidence type="ECO:0000313" key="3">
    <source>
        <dbReference type="EMBL" id="AYF77368.1"/>
    </source>
</evidence>
<dbReference type="NCBIfam" id="NF042915">
    <property type="entry name" value="MAB_1171c_fam"/>
    <property type="match status" value="1"/>
</dbReference>
<evidence type="ECO:0000256" key="1">
    <source>
        <dbReference type="SAM" id="Phobius"/>
    </source>
</evidence>
<protein>
    <recommendedName>
        <fullName evidence="2">DUF6545 domain-containing protein</fullName>
    </recommendedName>
</protein>
<feature type="transmembrane region" description="Helical" evidence="1">
    <location>
        <begin position="226"/>
        <end position="246"/>
    </location>
</feature>
<reference evidence="3 4" key="1">
    <citation type="submission" date="2018-09" db="EMBL/GenBank/DDBJ databases">
        <title>Nocardia yunnanensis sp. nov., an actinomycete isolated from a soil sample.</title>
        <authorList>
            <person name="Zhang J."/>
        </authorList>
    </citation>
    <scope>NUCLEOTIDE SEQUENCE [LARGE SCALE GENOMIC DNA]</scope>
    <source>
        <strain evidence="3 4">CFHS0054</strain>
    </source>
</reference>
<evidence type="ECO:0000313" key="4">
    <source>
        <dbReference type="Proteomes" id="UP000267164"/>
    </source>
</evidence>
<dbReference type="Pfam" id="PF20182">
    <property type="entry name" value="DUF6545"/>
    <property type="match status" value="1"/>
</dbReference>
<accession>A0A386ZIJ7</accession>
<feature type="domain" description="DUF6545" evidence="2">
    <location>
        <begin position="255"/>
        <end position="368"/>
    </location>
</feature>
<organism evidence="3 4">
    <name type="scientific">Nocardia yunnanensis</name>
    <dbReference type="NCBI Taxonomy" id="2382165"/>
    <lineage>
        <taxon>Bacteria</taxon>
        <taxon>Bacillati</taxon>
        <taxon>Actinomycetota</taxon>
        <taxon>Actinomycetes</taxon>
        <taxon>Mycobacteriales</taxon>
        <taxon>Nocardiaceae</taxon>
        <taxon>Nocardia</taxon>
    </lineage>
</organism>
<feature type="transmembrane region" description="Helical" evidence="1">
    <location>
        <begin position="149"/>
        <end position="168"/>
    </location>
</feature>
<dbReference type="Proteomes" id="UP000267164">
    <property type="component" value="Chromosome"/>
</dbReference>
<name>A0A386ZIJ7_9NOCA</name>
<sequence>MSYPPLPPYSSLPETAAWPLWTCTALVTLLRIVWCRDSFGSRHVNNALIGSTLAWLLMIATAQNHIQRWEPGLTAARQYQLANALMILVTAEAYLVVSHAQQRKTPRLPVVYTAAALMGLGYLLLGSPIAARGGLVLQYPGWQSAPMTLLFVIFPYACAVLIVSASLQDLRGRPPWSARVFSLLFLVIFTGLLCSLTFGLTTSLVLATGHVDAFTEYAAQTDRMAFVVDSIGFTPLAAIPLALRLIDALRGDPAARAVATLAPLWSDLTRACPEVVQPRPAGADPTYLLHRSVIEINDAILGLAPYVPAERRTTAGDFAAVARALTAACAVRSAGGAADPAAPALGLPGGADLQSEARILSALSKEWSKCQPYPIRPGAFRS</sequence>
<feature type="transmembrane region" description="Helical" evidence="1">
    <location>
        <begin position="78"/>
        <end position="97"/>
    </location>
</feature>
<dbReference type="RefSeq" id="WP_120741765.1">
    <property type="nucleotide sequence ID" value="NZ_CP032568.1"/>
</dbReference>
<dbReference type="InterPro" id="IPR046675">
    <property type="entry name" value="DUF6545"/>
</dbReference>